<organism evidence="2 3">
    <name type="scientific">Phytophthora boehmeriae</name>
    <dbReference type="NCBI Taxonomy" id="109152"/>
    <lineage>
        <taxon>Eukaryota</taxon>
        <taxon>Sar</taxon>
        <taxon>Stramenopiles</taxon>
        <taxon>Oomycota</taxon>
        <taxon>Peronosporomycetes</taxon>
        <taxon>Peronosporales</taxon>
        <taxon>Peronosporaceae</taxon>
        <taxon>Phytophthora</taxon>
    </lineage>
</organism>
<dbReference type="AlphaFoldDB" id="A0A8T1WLW4"/>
<feature type="compositionally biased region" description="Basic and acidic residues" evidence="1">
    <location>
        <begin position="156"/>
        <end position="177"/>
    </location>
</feature>
<dbReference type="EMBL" id="JAGDFL010000281">
    <property type="protein sequence ID" value="KAG7394315.1"/>
    <property type="molecule type" value="Genomic_DNA"/>
</dbReference>
<evidence type="ECO:0000313" key="3">
    <source>
        <dbReference type="Proteomes" id="UP000693981"/>
    </source>
</evidence>
<feature type="region of interest" description="Disordered" evidence="1">
    <location>
        <begin position="52"/>
        <end position="258"/>
    </location>
</feature>
<keyword evidence="3" id="KW-1185">Reference proteome</keyword>
<evidence type="ECO:0000256" key="1">
    <source>
        <dbReference type="SAM" id="MobiDB-lite"/>
    </source>
</evidence>
<reference evidence="2" key="1">
    <citation type="submission" date="2021-02" db="EMBL/GenBank/DDBJ databases">
        <authorList>
            <person name="Palmer J.M."/>
        </authorList>
    </citation>
    <scope>NUCLEOTIDE SEQUENCE</scope>
    <source>
        <strain evidence="2">SCRP23</strain>
    </source>
</reference>
<comment type="caution">
    <text evidence="2">The sequence shown here is derived from an EMBL/GenBank/DDBJ whole genome shotgun (WGS) entry which is preliminary data.</text>
</comment>
<evidence type="ECO:0000313" key="2">
    <source>
        <dbReference type="EMBL" id="KAG7394315.1"/>
    </source>
</evidence>
<feature type="compositionally biased region" description="Low complexity" evidence="1">
    <location>
        <begin position="114"/>
        <end position="142"/>
    </location>
</feature>
<sequence>MFSTWDLVRPTFWHPMSSLEQSMMELDHMSDFMMRSRFPFDMEREMLAASSSMEDDDFFRDLPTNARKQSSPTKSSAKAPATKSKKSTEEESAPDNDRNKSEASSTIIKDNHNDNNLSGNSNSSSNSHYRRGFSSYSFSDSSILDDKGRRVTSTRRRYEDSTGRLKAVHEREVEGKRMRTTWNRLHKDDEGQHESIYSGGGSAEEFETLWQQTPFGQAHKNTIKQHGEQQQQQHQQLQDQPKKENKSKEALEDTPMEE</sequence>
<dbReference type="Proteomes" id="UP000693981">
    <property type="component" value="Unassembled WGS sequence"/>
</dbReference>
<feature type="compositionally biased region" description="Low complexity" evidence="1">
    <location>
        <begin position="70"/>
        <end position="82"/>
    </location>
</feature>
<gene>
    <name evidence="2" type="ORF">PHYBOEH_005384</name>
</gene>
<feature type="compositionally biased region" description="Low complexity" evidence="1">
    <location>
        <begin position="228"/>
        <end position="239"/>
    </location>
</feature>
<name>A0A8T1WLW4_9STRA</name>
<feature type="compositionally biased region" description="Basic and acidic residues" evidence="1">
    <location>
        <begin position="240"/>
        <end position="251"/>
    </location>
</feature>
<dbReference type="OrthoDB" id="127649at2759"/>
<proteinExistence type="predicted"/>
<protein>
    <submittedName>
        <fullName evidence="2">Uncharacterized protein</fullName>
    </submittedName>
</protein>
<accession>A0A8T1WLW4</accession>